<dbReference type="Pfam" id="PF00703">
    <property type="entry name" value="Glyco_hydro_2"/>
    <property type="match status" value="1"/>
</dbReference>
<sequence>MRTEILLNKDWCFKAGFELSDTTAENFADYQKVLLPHTVEELPFNYFDEKCYQRQYTYQLQLTPELLQSVTGKRQAYLLFEGVMAYCQVYLNGELLQEHKGGYTPFEVHLGKALKNGQNNLLTVMVDASERADIPPFGGQIDYLTYGGIYRDVRLLVTDEISIANLKIETQDTLAAKKSVTVDCFFRNPDNYNGAIEVKVNLKTLSGEVLASNSGKCYMLDASPVRVSLNELENLQLWEPGNPALYQIECELSSEAGNDCWQQNFGFRTAEFTPEGFLLNNKPLKIRGINRHQSWPYVGYAMGQRAQEKDAEIIKYDLGFDLVRTSHYPQSKYFLDHCDRIGLLVFEEIPGWQHLGEGEWKDLVCQDVSDMIRRDWNHPSIIMWGVRVNESQDDDVLYTRTNAIAHELDTTRQTGGVRFITESNLLEDVYTMNDFIHEGKDKILRDQQEVTGLDHKVPYIVTEFNGHMFPTKRFDQEERQHEHTMRHLRIMNRMYGDSGISGCIGWCFFDYNTHKDFGSGDRICYHGITDMFRIEKFAAYAYASQMDPKVKPVLQAATFWSRGERSIGGVMPLLVLTNCDYIEFQYGNCDVRRIYPDRETFEHLPHAPVIVDERSVTPTELGSWGLEWSEVVMTGYVDGEKVIERRYSCDPVPHTLSVQADHLQLSAGVKDATRIVIKGLDQTGNPMAFWNPVVELSLKGPGRILGPSKVALSGGAIATYVETRLEPGTLELTVSCEGMETQTINIEVL</sequence>
<dbReference type="Gene3D" id="2.60.40.10">
    <property type="entry name" value="Immunoglobulins"/>
    <property type="match status" value="2"/>
</dbReference>
<dbReference type="PATRIC" id="fig|1445510.3.peg.1214"/>
<dbReference type="InterPro" id="IPR008979">
    <property type="entry name" value="Galactose-bd-like_sf"/>
</dbReference>
<dbReference type="InterPro" id="IPR006102">
    <property type="entry name" value="Ig-like_GH2"/>
</dbReference>
<dbReference type="STRING" id="1445510.YC6258_01245"/>
<keyword evidence="3 8" id="KW-0326">Glycosidase</keyword>
<dbReference type="Pfam" id="PF02837">
    <property type="entry name" value="Glyco_hydro_2_N"/>
    <property type="match status" value="1"/>
</dbReference>
<dbReference type="InterPro" id="IPR006101">
    <property type="entry name" value="Glyco_hydro_2"/>
</dbReference>
<dbReference type="InterPro" id="IPR051913">
    <property type="entry name" value="GH2_Domain-Containing"/>
</dbReference>
<evidence type="ECO:0000259" key="6">
    <source>
        <dbReference type="Pfam" id="PF02837"/>
    </source>
</evidence>
<protein>
    <submittedName>
        <fullName evidence="8">Beta-galactosidase/beta-glucuronidase</fullName>
        <ecNumber evidence="8">3.2.1.23</ecNumber>
    </submittedName>
</protein>
<feature type="domain" description="Glycoside hydrolase family 2" evidence="7">
    <location>
        <begin position="656"/>
        <end position="744"/>
    </location>
</feature>
<evidence type="ECO:0000259" key="4">
    <source>
        <dbReference type="Pfam" id="PF00703"/>
    </source>
</evidence>
<feature type="domain" description="Glycosyl hydrolases family 2 sugar binding" evidence="6">
    <location>
        <begin position="41"/>
        <end position="157"/>
    </location>
</feature>
<dbReference type="Proteomes" id="UP000032266">
    <property type="component" value="Chromosome"/>
</dbReference>
<evidence type="ECO:0000256" key="1">
    <source>
        <dbReference type="ARBA" id="ARBA00007401"/>
    </source>
</evidence>
<gene>
    <name evidence="8" type="ORF">YC6258_01245</name>
</gene>
<dbReference type="HOGENOM" id="CLU_006501_5_1_6"/>
<evidence type="ECO:0000256" key="3">
    <source>
        <dbReference type="ARBA" id="ARBA00023295"/>
    </source>
</evidence>
<name>A0A0C5VIW5_9GAMM</name>
<dbReference type="EMBL" id="CP007142">
    <property type="protein sequence ID" value="AJQ93293.1"/>
    <property type="molecule type" value="Genomic_DNA"/>
</dbReference>
<evidence type="ECO:0000256" key="2">
    <source>
        <dbReference type="ARBA" id="ARBA00022801"/>
    </source>
</evidence>
<keyword evidence="2 8" id="KW-0378">Hydrolase</keyword>
<dbReference type="PROSITE" id="PS00608">
    <property type="entry name" value="GLYCOSYL_HYDROL_F2_2"/>
    <property type="match status" value="1"/>
</dbReference>
<dbReference type="InterPro" id="IPR017853">
    <property type="entry name" value="GH"/>
</dbReference>
<dbReference type="GO" id="GO:0005975">
    <property type="term" value="P:carbohydrate metabolic process"/>
    <property type="evidence" value="ECO:0007669"/>
    <property type="project" value="InterPro"/>
</dbReference>
<dbReference type="InterPro" id="IPR013783">
    <property type="entry name" value="Ig-like_fold"/>
</dbReference>
<dbReference type="Gene3D" id="3.20.20.80">
    <property type="entry name" value="Glycosidases"/>
    <property type="match status" value="1"/>
</dbReference>
<comment type="similarity">
    <text evidence="1">Belongs to the glycosyl hydrolase 2 family.</text>
</comment>
<dbReference type="EC" id="3.2.1.23" evidence="8"/>
<dbReference type="Pfam" id="PF18565">
    <property type="entry name" value="Glyco_hydro2_C5"/>
    <property type="match status" value="1"/>
</dbReference>
<dbReference type="Pfam" id="PF02836">
    <property type="entry name" value="Glyco_hydro_2_C"/>
    <property type="match status" value="1"/>
</dbReference>
<dbReference type="SUPFAM" id="SSF49785">
    <property type="entry name" value="Galactose-binding domain-like"/>
    <property type="match status" value="1"/>
</dbReference>
<dbReference type="SUPFAM" id="SSF51445">
    <property type="entry name" value="(Trans)glycosidases"/>
    <property type="match status" value="1"/>
</dbReference>
<reference evidence="8 9" key="1">
    <citation type="submission" date="2014-01" db="EMBL/GenBank/DDBJ databases">
        <title>Full genme sequencing of cellulolytic bacterium Gynuella sunshinyii YC6258T gen. nov., sp. nov.</title>
        <authorList>
            <person name="Khan H."/>
            <person name="Chung E.J."/>
            <person name="Chung Y.R."/>
        </authorList>
    </citation>
    <scope>NUCLEOTIDE SEQUENCE [LARGE SCALE GENOMIC DNA]</scope>
    <source>
        <strain evidence="8 9">YC6258</strain>
    </source>
</reference>
<dbReference type="PANTHER" id="PTHR42732:SF1">
    <property type="entry name" value="BETA-MANNOSIDASE"/>
    <property type="match status" value="1"/>
</dbReference>
<dbReference type="InterPro" id="IPR006103">
    <property type="entry name" value="Glyco_hydro_2_cat"/>
</dbReference>
<organism evidence="8 9">
    <name type="scientific">Gynuella sunshinyii YC6258</name>
    <dbReference type="NCBI Taxonomy" id="1445510"/>
    <lineage>
        <taxon>Bacteria</taxon>
        <taxon>Pseudomonadati</taxon>
        <taxon>Pseudomonadota</taxon>
        <taxon>Gammaproteobacteria</taxon>
        <taxon>Oceanospirillales</taxon>
        <taxon>Saccharospirillaceae</taxon>
        <taxon>Gynuella</taxon>
    </lineage>
</organism>
<dbReference type="OrthoDB" id="9758603at2"/>
<evidence type="ECO:0000259" key="5">
    <source>
        <dbReference type="Pfam" id="PF02836"/>
    </source>
</evidence>
<dbReference type="Gene3D" id="2.60.120.260">
    <property type="entry name" value="Galactose-binding domain-like"/>
    <property type="match status" value="1"/>
</dbReference>
<dbReference type="InterPro" id="IPR040605">
    <property type="entry name" value="Glyco_hydro2_dom5"/>
</dbReference>
<dbReference type="KEGG" id="gsn:YC6258_01245"/>
<feature type="domain" description="Glycoside hydrolase family 2 immunoglobulin-like beta-sandwich" evidence="4">
    <location>
        <begin position="162"/>
        <end position="268"/>
    </location>
</feature>
<dbReference type="PANTHER" id="PTHR42732">
    <property type="entry name" value="BETA-GALACTOSIDASE"/>
    <property type="match status" value="1"/>
</dbReference>
<evidence type="ECO:0000259" key="7">
    <source>
        <dbReference type="Pfam" id="PF18565"/>
    </source>
</evidence>
<dbReference type="AlphaFoldDB" id="A0A0C5VIW5"/>
<keyword evidence="9" id="KW-1185">Reference proteome</keyword>
<dbReference type="InterPro" id="IPR006104">
    <property type="entry name" value="Glyco_hydro_2_N"/>
</dbReference>
<evidence type="ECO:0000313" key="9">
    <source>
        <dbReference type="Proteomes" id="UP000032266"/>
    </source>
</evidence>
<dbReference type="SUPFAM" id="SSF49303">
    <property type="entry name" value="beta-Galactosidase/glucuronidase domain"/>
    <property type="match status" value="1"/>
</dbReference>
<dbReference type="InterPro" id="IPR036156">
    <property type="entry name" value="Beta-gal/glucu_dom_sf"/>
</dbReference>
<proteinExistence type="inferred from homology"/>
<feature type="domain" description="Glycoside hydrolase family 2 catalytic" evidence="5">
    <location>
        <begin position="275"/>
        <end position="471"/>
    </location>
</feature>
<dbReference type="PRINTS" id="PR00132">
    <property type="entry name" value="GLHYDRLASE2"/>
</dbReference>
<evidence type="ECO:0000313" key="8">
    <source>
        <dbReference type="EMBL" id="AJQ93293.1"/>
    </source>
</evidence>
<dbReference type="InterPro" id="IPR023232">
    <property type="entry name" value="Glyco_hydro_2_AS"/>
</dbReference>
<dbReference type="GO" id="GO:0004565">
    <property type="term" value="F:beta-galactosidase activity"/>
    <property type="evidence" value="ECO:0007669"/>
    <property type="project" value="UniProtKB-EC"/>
</dbReference>
<accession>A0A0C5VIW5</accession>
<dbReference type="RefSeq" id="WP_044616137.1">
    <property type="nucleotide sequence ID" value="NZ_CP007142.1"/>
</dbReference>